<feature type="transmembrane region" description="Helical" evidence="8">
    <location>
        <begin position="97"/>
        <end position="115"/>
    </location>
</feature>
<accession>A0A6B8W0V1</accession>
<protein>
    <recommendedName>
        <fullName evidence="3">Sodium-dependent dicarboxylate transporter SdcS</fullName>
    </recommendedName>
    <alternativeName>
        <fullName evidence="7">Na(+)/dicarboxylate symporter</fullName>
    </alternativeName>
</protein>
<feature type="transmembrane region" description="Helical" evidence="8">
    <location>
        <begin position="21"/>
        <end position="42"/>
    </location>
</feature>
<dbReference type="RefSeq" id="WP_156233074.1">
    <property type="nucleotide sequence ID" value="NZ_CP046456.1"/>
</dbReference>
<dbReference type="AlphaFoldDB" id="A0A6B8W0V1"/>
<keyword evidence="5 8" id="KW-1133">Transmembrane helix</keyword>
<evidence type="ECO:0000256" key="2">
    <source>
        <dbReference type="ARBA" id="ARBA00006772"/>
    </source>
</evidence>
<dbReference type="EMBL" id="CP046456">
    <property type="protein sequence ID" value="QGU08789.1"/>
    <property type="molecule type" value="Genomic_DNA"/>
</dbReference>
<proteinExistence type="inferred from homology"/>
<comment type="similarity">
    <text evidence="2">Belongs to the SLC13A/DASS transporter (TC 2.A.47) family. NADC subfamily.</text>
</comment>
<dbReference type="GO" id="GO:1905039">
    <property type="term" value="P:carboxylic acid transmembrane transport"/>
    <property type="evidence" value="ECO:0007669"/>
    <property type="project" value="UniProtKB-ARBA"/>
</dbReference>
<sequence>MTAIITREAPQSQGIPKKRPYTARGLALAAGPALALLTFVLLPDSLAMEPRLLAGVAILMAVWWMTEAIPIPATSLLPVILFPVLGIAEVGPTAAPYANSIVFLILGGTLLGLGVQKWELHRRIALITISFFGTKPPQIIFGLMVSSAFISAWVSNTATAVIMIPIALSIIKLVNEASGRTNVKFAASALLGVAYAITIGGFATLIGQPVNPLLVAYLQETFDITISFGHWMLLGIPFSVIFLVAAWFVLTFLVYRVKSNIVEGGSELFRNELTSLGKTSQEEKKVIAVFLIAVFGWLILPFIARIPQVAEALPFLGRIEDASIAVFVGFLLFLIPTSSEGKAKSGDKSILVWKDAVDLPWGVLLLIGGGMALSTQITGTGLAAWIGEQMSGLGGLPPFAILMVVTLVLILITELTSNTATAAAFFPVMGALAVGIGIDPLLMTVVVSMAIMCAFMLPVATPSNAVAFATGELPIRQMVRTGIWMNMLGLIITAAATVTLVPLVFGVSL</sequence>
<dbReference type="Proteomes" id="UP000424462">
    <property type="component" value="Plasmid pCOCCU"/>
</dbReference>
<evidence type="ECO:0000256" key="5">
    <source>
        <dbReference type="ARBA" id="ARBA00022989"/>
    </source>
</evidence>
<feature type="transmembrane region" description="Helical" evidence="8">
    <location>
        <begin position="286"/>
        <end position="304"/>
    </location>
</feature>
<organism evidence="9 10">
    <name type="scientific">Corynebacterium occultum</name>
    <dbReference type="NCBI Taxonomy" id="2675219"/>
    <lineage>
        <taxon>Bacteria</taxon>
        <taxon>Bacillati</taxon>
        <taxon>Actinomycetota</taxon>
        <taxon>Actinomycetes</taxon>
        <taxon>Mycobacteriales</taxon>
        <taxon>Corynebacteriaceae</taxon>
        <taxon>Corynebacterium</taxon>
    </lineage>
</organism>
<dbReference type="KEGG" id="cok:COCCU_14495"/>
<evidence type="ECO:0000256" key="8">
    <source>
        <dbReference type="SAM" id="Phobius"/>
    </source>
</evidence>
<dbReference type="GO" id="GO:0008514">
    <property type="term" value="F:organic anion transmembrane transporter activity"/>
    <property type="evidence" value="ECO:0007669"/>
    <property type="project" value="UniProtKB-ARBA"/>
</dbReference>
<feature type="transmembrane region" description="Helical" evidence="8">
    <location>
        <begin position="324"/>
        <end position="341"/>
    </location>
</feature>
<reference evidence="9 10" key="1">
    <citation type="submission" date="2019-11" db="EMBL/GenBank/DDBJ databases">
        <title>Complete genome sequence of Corynebacterium kalinowskii 1959, a novel Corynebacterium species isolated from soil of a small paddock in Vilsendorf, Germany.</title>
        <authorList>
            <person name="Schaffert L."/>
            <person name="Ruwe M."/>
            <person name="Milse J."/>
            <person name="Hanuschka K."/>
            <person name="Ortseifen V."/>
            <person name="Droste J."/>
            <person name="Brandt D."/>
            <person name="Schlueter L."/>
            <person name="Kutter Y."/>
            <person name="Vinke S."/>
            <person name="Viehoefer P."/>
            <person name="Jacob L."/>
            <person name="Luebke N.-C."/>
            <person name="Schulte-Berndt E."/>
            <person name="Hain C."/>
            <person name="Linder M."/>
            <person name="Schmidt P."/>
            <person name="Wollenschlaeger L."/>
            <person name="Luttermann T."/>
            <person name="Thieme E."/>
            <person name="Hassa J."/>
            <person name="Haak M."/>
            <person name="Wittchen M."/>
            <person name="Mentz A."/>
            <person name="Persicke M."/>
            <person name="Busche T."/>
            <person name="Ruckert C."/>
        </authorList>
    </citation>
    <scope>NUCLEOTIDE SEQUENCE [LARGE SCALE GENOMIC DNA]</scope>
    <source>
        <strain evidence="9 10">2039</strain>
        <plasmid evidence="10">pcoccu</plasmid>
    </source>
</reference>
<evidence type="ECO:0000256" key="6">
    <source>
        <dbReference type="ARBA" id="ARBA00023136"/>
    </source>
</evidence>
<evidence type="ECO:0000256" key="4">
    <source>
        <dbReference type="ARBA" id="ARBA00022692"/>
    </source>
</evidence>
<gene>
    <name evidence="9" type="primary">sdcS2</name>
    <name evidence="9" type="ORF">COCCU_14495</name>
</gene>
<keyword evidence="6 8" id="KW-0472">Membrane</keyword>
<geneLocation type="plasmid" evidence="10">
    <name>pcoccu</name>
</geneLocation>
<dbReference type="Pfam" id="PF00939">
    <property type="entry name" value="Na_sulph_symp"/>
    <property type="match status" value="1"/>
</dbReference>
<evidence type="ECO:0000256" key="3">
    <source>
        <dbReference type="ARBA" id="ARBA00020150"/>
    </source>
</evidence>
<feature type="transmembrane region" description="Helical" evidence="8">
    <location>
        <begin position="228"/>
        <end position="255"/>
    </location>
</feature>
<evidence type="ECO:0000256" key="7">
    <source>
        <dbReference type="ARBA" id="ARBA00031174"/>
    </source>
</evidence>
<dbReference type="NCBIfam" id="TIGR00785">
    <property type="entry name" value="dass"/>
    <property type="match status" value="1"/>
</dbReference>
<feature type="transmembrane region" description="Helical" evidence="8">
    <location>
        <begin position="150"/>
        <end position="173"/>
    </location>
</feature>
<keyword evidence="10" id="KW-1185">Reference proteome</keyword>
<keyword evidence="9" id="KW-0614">Plasmid</keyword>
<feature type="transmembrane region" description="Helical" evidence="8">
    <location>
        <begin position="361"/>
        <end position="386"/>
    </location>
</feature>
<comment type="subcellular location">
    <subcellularLocation>
        <location evidence="1">Membrane</location>
        <topology evidence="1">Multi-pass membrane protein</topology>
    </subcellularLocation>
</comment>
<feature type="transmembrane region" description="Helical" evidence="8">
    <location>
        <begin position="185"/>
        <end position="208"/>
    </location>
</feature>
<keyword evidence="4 8" id="KW-0812">Transmembrane</keyword>
<feature type="transmembrane region" description="Helical" evidence="8">
    <location>
        <begin position="73"/>
        <end position="91"/>
    </location>
</feature>
<dbReference type="GO" id="GO:0005886">
    <property type="term" value="C:plasma membrane"/>
    <property type="evidence" value="ECO:0007669"/>
    <property type="project" value="TreeGrafter"/>
</dbReference>
<feature type="transmembrane region" description="Helical" evidence="8">
    <location>
        <begin position="444"/>
        <end position="471"/>
    </location>
</feature>
<feature type="transmembrane region" description="Helical" evidence="8">
    <location>
        <begin position="419"/>
        <end position="438"/>
    </location>
</feature>
<evidence type="ECO:0000313" key="9">
    <source>
        <dbReference type="EMBL" id="QGU08789.1"/>
    </source>
</evidence>
<feature type="transmembrane region" description="Helical" evidence="8">
    <location>
        <begin position="483"/>
        <end position="505"/>
    </location>
</feature>
<dbReference type="PANTHER" id="PTHR10283">
    <property type="entry name" value="SOLUTE CARRIER FAMILY 13 MEMBER"/>
    <property type="match status" value="1"/>
</dbReference>
<evidence type="ECO:0000313" key="10">
    <source>
        <dbReference type="Proteomes" id="UP000424462"/>
    </source>
</evidence>
<feature type="transmembrane region" description="Helical" evidence="8">
    <location>
        <begin position="392"/>
        <end position="412"/>
    </location>
</feature>
<dbReference type="PANTHER" id="PTHR10283:SF82">
    <property type="entry name" value="SOLUTE CARRIER FAMILY 13 MEMBER 2"/>
    <property type="match status" value="1"/>
</dbReference>
<evidence type="ECO:0000256" key="1">
    <source>
        <dbReference type="ARBA" id="ARBA00004141"/>
    </source>
</evidence>
<dbReference type="InterPro" id="IPR001898">
    <property type="entry name" value="SLC13A/DASS"/>
</dbReference>
<name>A0A6B8W0V1_9CORY</name>